<keyword evidence="2" id="KW-0540">Nuclease</keyword>
<sequence length="185" mass="21101">MHLKDFSSLANFTAIDFETANGKFWSICQVGLVRVEQGVIVKELEILVQPPGNEYHWGNSRVHGITKKDTAEAPDFAAIWPQIKPYISGQHVVAHNASFDCTSLRHTLEYYKLPRVRFQQHCTVEIYKRKLSLLCNQYNIELIHHNALSDAKACAQLFMMHLEGKSAAMVQEMELLHPAKQPQQS</sequence>
<dbReference type="Pfam" id="PF00929">
    <property type="entry name" value="RNase_T"/>
    <property type="match status" value="1"/>
</dbReference>
<organism evidence="2 3">
    <name type="scientific">Taibaiella lutea</name>
    <dbReference type="NCBI Taxonomy" id="2608001"/>
    <lineage>
        <taxon>Bacteria</taxon>
        <taxon>Pseudomonadati</taxon>
        <taxon>Bacteroidota</taxon>
        <taxon>Chitinophagia</taxon>
        <taxon>Chitinophagales</taxon>
        <taxon>Chitinophagaceae</taxon>
        <taxon>Taibaiella</taxon>
    </lineage>
</organism>
<dbReference type="GO" id="GO:0006259">
    <property type="term" value="P:DNA metabolic process"/>
    <property type="evidence" value="ECO:0007669"/>
    <property type="project" value="UniProtKB-ARBA"/>
</dbReference>
<dbReference type="CDD" id="cd06130">
    <property type="entry name" value="DNA_pol_III_epsilon_like"/>
    <property type="match status" value="1"/>
</dbReference>
<dbReference type="GO" id="GO:0003676">
    <property type="term" value="F:nucleic acid binding"/>
    <property type="evidence" value="ECO:0007669"/>
    <property type="project" value="InterPro"/>
</dbReference>
<keyword evidence="3" id="KW-1185">Reference proteome</keyword>
<dbReference type="EMBL" id="VWSH01000001">
    <property type="protein sequence ID" value="KAA5537356.1"/>
    <property type="molecule type" value="Genomic_DNA"/>
</dbReference>
<protein>
    <submittedName>
        <fullName evidence="2">3'-5' exonuclease</fullName>
    </submittedName>
</protein>
<comment type="caution">
    <text evidence="2">The sequence shown here is derived from an EMBL/GenBank/DDBJ whole genome shotgun (WGS) entry which is preliminary data.</text>
</comment>
<keyword evidence="2" id="KW-0378">Hydrolase</keyword>
<accession>A0A5M6CQW5</accession>
<evidence type="ECO:0000259" key="1">
    <source>
        <dbReference type="SMART" id="SM00479"/>
    </source>
</evidence>
<gene>
    <name evidence="2" type="ORF">F0919_06685</name>
</gene>
<dbReference type="InterPro" id="IPR036397">
    <property type="entry name" value="RNaseH_sf"/>
</dbReference>
<dbReference type="InterPro" id="IPR012337">
    <property type="entry name" value="RNaseH-like_sf"/>
</dbReference>
<dbReference type="AlphaFoldDB" id="A0A5M6CQW5"/>
<dbReference type="Proteomes" id="UP000323632">
    <property type="component" value="Unassembled WGS sequence"/>
</dbReference>
<dbReference type="PANTHER" id="PTHR30231:SF42">
    <property type="entry name" value="EXONUCLEASE"/>
    <property type="match status" value="1"/>
</dbReference>
<proteinExistence type="predicted"/>
<feature type="domain" description="Exonuclease" evidence="1">
    <location>
        <begin position="11"/>
        <end position="167"/>
    </location>
</feature>
<evidence type="ECO:0000313" key="3">
    <source>
        <dbReference type="Proteomes" id="UP000323632"/>
    </source>
</evidence>
<dbReference type="SMART" id="SM00479">
    <property type="entry name" value="EXOIII"/>
    <property type="match status" value="1"/>
</dbReference>
<reference evidence="2 3" key="1">
    <citation type="submission" date="2019-09" db="EMBL/GenBank/DDBJ databases">
        <title>Genome sequence and assembly of Taibaiella sp.</title>
        <authorList>
            <person name="Chhetri G."/>
        </authorList>
    </citation>
    <scope>NUCLEOTIDE SEQUENCE [LARGE SCALE GENOMIC DNA]</scope>
    <source>
        <strain evidence="2 3">KVB11</strain>
    </source>
</reference>
<dbReference type="PANTHER" id="PTHR30231">
    <property type="entry name" value="DNA POLYMERASE III SUBUNIT EPSILON"/>
    <property type="match status" value="1"/>
</dbReference>
<dbReference type="InterPro" id="IPR013520">
    <property type="entry name" value="Ribonucl_H"/>
</dbReference>
<name>A0A5M6CQW5_9BACT</name>
<dbReference type="GO" id="GO:0008408">
    <property type="term" value="F:3'-5' exonuclease activity"/>
    <property type="evidence" value="ECO:0007669"/>
    <property type="project" value="TreeGrafter"/>
</dbReference>
<keyword evidence="2" id="KW-0269">Exonuclease</keyword>
<dbReference type="Gene3D" id="3.30.420.10">
    <property type="entry name" value="Ribonuclease H-like superfamily/Ribonuclease H"/>
    <property type="match status" value="1"/>
</dbReference>
<dbReference type="SUPFAM" id="SSF53098">
    <property type="entry name" value="Ribonuclease H-like"/>
    <property type="match status" value="1"/>
</dbReference>
<dbReference type="GO" id="GO:0005829">
    <property type="term" value="C:cytosol"/>
    <property type="evidence" value="ECO:0007669"/>
    <property type="project" value="TreeGrafter"/>
</dbReference>
<dbReference type="RefSeq" id="WP_150031932.1">
    <property type="nucleotide sequence ID" value="NZ_VWSH01000001.1"/>
</dbReference>
<evidence type="ECO:0000313" key="2">
    <source>
        <dbReference type="EMBL" id="KAA5537356.1"/>
    </source>
</evidence>